<protein>
    <submittedName>
        <fullName evidence="2">Uncharacterized protein</fullName>
    </submittedName>
</protein>
<accession>A0A915KP46</accession>
<reference evidence="2" key="1">
    <citation type="submission" date="2022-11" db="UniProtKB">
        <authorList>
            <consortium name="WormBaseParasite"/>
        </authorList>
    </citation>
    <scope>IDENTIFICATION</scope>
</reference>
<dbReference type="AlphaFoldDB" id="A0A915KP46"/>
<evidence type="ECO:0000313" key="2">
    <source>
        <dbReference type="WBParaSite" id="nRc.2.0.1.t39825-RA"/>
    </source>
</evidence>
<dbReference type="Proteomes" id="UP000887565">
    <property type="component" value="Unplaced"/>
</dbReference>
<dbReference type="WBParaSite" id="nRc.2.0.1.t39825-RA">
    <property type="protein sequence ID" value="nRc.2.0.1.t39825-RA"/>
    <property type="gene ID" value="nRc.2.0.1.g39825"/>
</dbReference>
<evidence type="ECO:0000313" key="1">
    <source>
        <dbReference type="Proteomes" id="UP000887565"/>
    </source>
</evidence>
<name>A0A915KP46_ROMCU</name>
<sequence>MKGWLASLNKFFLHYSFGLSPNFHTYNNERLKHAELRNNYTEDYDFRISRNDNQKIYYLEAFYEKQTILFSDC</sequence>
<keyword evidence="1" id="KW-1185">Reference proteome</keyword>
<proteinExistence type="predicted"/>
<organism evidence="1 2">
    <name type="scientific">Romanomermis culicivorax</name>
    <name type="common">Nematode worm</name>
    <dbReference type="NCBI Taxonomy" id="13658"/>
    <lineage>
        <taxon>Eukaryota</taxon>
        <taxon>Metazoa</taxon>
        <taxon>Ecdysozoa</taxon>
        <taxon>Nematoda</taxon>
        <taxon>Enoplea</taxon>
        <taxon>Dorylaimia</taxon>
        <taxon>Mermithida</taxon>
        <taxon>Mermithoidea</taxon>
        <taxon>Mermithidae</taxon>
        <taxon>Romanomermis</taxon>
    </lineage>
</organism>